<dbReference type="InterPro" id="IPR021295">
    <property type="entry name" value="DUF2867"/>
</dbReference>
<dbReference type="Proteomes" id="UP001243757">
    <property type="component" value="Unassembled WGS sequence"/>
</dbReference>
<accession>A0ABT7F079</accession>
<evidence type="ECO:0000313" key="1">
    <source>
        <dbReference type="EMBL" id="MDK3018016.1"/>
    </source>
</evidence>
<evidence type="ECO:0000313" key="2">
    <source>
        <dbReference type="Proteomes" id="UP001243757"/>
    </source>
</evidence>
<protein>
    <submittedName>
        <fullName evidence="1">DUF2867 domain-containing protein</fullName>
    </submittedName>
</protein>
<comment type="caution">
    <text evidence="1">The sequence shown here is derived from an EMBL/GenBank/DDBJ whole genome shotgun (WGS) entry which is preliminary data.</text>
</comment>
<dbReference type="RefSeq" id="WP_284480828.1">
    <property type="nucleotide sequence ID" value="NZ_JASNJD010000006.1"/>
</dbReference>
<keyword evidence="2" id="KW-1185">Reference proteome</keyword>
<gene>
    <name evidence="1" type="ORF">QO033_10025</name>
</gene>
<proteinExistence type="predicted"/>
<dbReference type="EMBL" id="JASNJD010000006">
    <property type="protein sequence ID" value="MDK3018016.1"/>
    <property type="molecule type" value="Genomic_DNA"/>
</dbReference>
<organism evidence="1 2">
    <name type="scientific">Pseudodonghicola flavimaris</name>
    <dbReference type="NCBI Taxonomy" id="3050036"/>
    <lineage>
        <taxon>Bacteria</taxon>
        <taxon>Pseudomonadati</taxon>
        <taxon>Pseudomonadota</taxon>
        <taxon>Alphaproteobacteria</taxon>
        <taxon>Rhodobacterales</taxon>
        <taxon>Paracoccaceae</taxon>
        <taxon>Pseudodonghicola</taxon>
    </lineage>
</organism>
<name>A0ABT7F079_9RHOB</name>
<dbReference type="Pfam" id="PF11066">
    <property type="entry name" value="DUF2867"/>
    <property type="match status" value="1"/>
</dbReference>
<sequence>MPAQTVPLPRHARIWARVRPGDFLDTYSVATPLSARQALELALRSPGWARALLRLRDTLVAPLGLRTAASDEHAGFPVEYEDEDEIIVGMDDRHLDFRITVLKAGGLVHLSTWVHRNNALGHFYLALIKPFHVLILKSALRRIAAQG</sequence>
<reference evidence="1 2" key="1">
    <citation type="submission" date="2023-05" db="EMBL/GenBank/DDBJ databases">
        <title>Pseudodonghicola sp. nov.</title>
        <authorList>
            <person name="Huang J."/>
        </authorList>
    </citation>
    <scope>NUCLEOTIDE SEQUENCE [LARGE SCALE GENOMIC DNA]</scope>
    <source>
        <strain evidence="1 2">IC7</strain>
    </source>
</reference>